<dbReference type="PANTHER" id="PTHR43053">
    <property type="entry name" value="GLYCOSIDASE FAMILY 31"/>
    <property type="match status" value="1"/>
</dbReference>
<accession>A0ABW5PEY8</accession>
<dbReference type="InterPro" id="IPR013785">
    <property type="entry name" value="Aldolase_TIM"/>
</dbReference>
<sequence>MTMNVKSVWVESNPWFALSVQEGSPTLLTYTNKHSGISHSIYAPVFELDGEACTAILSNLQETGRRILPNRVSEYELTGEFGPKGKWRLHLLLRVPDDNPVLRFKYRLSASGESVMTKALGKDAISYAGVQFPIRTADGEAEVREVRFSEFVEPVHSYCLQEQPLDERHFAAGLDVAGPMIASWGGEGEDAQLLAYEHGSQMPDSFLRFRLAADGLAEIQAAKGNYLTGQPIGRDRYYDTIWFQYAAVSGGEKELTSAYRAFVLHHMALYPESRQPYIFYNTWNNQERDKHFRGKSYLASITEERMLAEIEKAHRIGVDVFVIDTGWYTATGDWEVNPDRFPRGLTPIKERLDSYGMKLGLWFGPNSAALSSRMLQRNQNNLMHWQGVKPDPHPVWETELSEKMCLVSPYADDFADTLIRLARDLGVTYFKWDAVQQYGCDHYGHGHGDSGHTSEERRDHYAFRLGIELTRIVEKMQEACPEAIVDFDITEGGRYVGLGFLSVGKYFLINNGPYYQNYNVPIDEAVDNWNIFFHPGPARSWICRTTYDHDKWIPSILFLTHYFPDDPADFQQISAGSLMLGHNGIWGDLLSVSEEGTDRLGRILGTYKKIRNEITAGSMTRYGKVGGSLEVYEKICGETGKGVIVLFAAVPGKQRYLSASSQLVRKVWHTAEAAVSFTEDGSVIVDVEFDKPGAAIVFFGVDS</sequence>
<keyword evidence="4" id="KW-1185">Reference proteome</keyword>
<evidence type="ECO:0000256" key="2">
    <source>
        <dbReference type="ARBA" id="ARBA00023295"/>
    </source>
</evidence>
<keyword evidence="1" id="KW-0378">Hydrolase</keyword>
<gene>
    <name evidence="3" type="ORF">ACFSUF_16065</name>
</gene>
<dbReference type="EMBL" id="JBHUME010000009">
    <property type="protein sequence ID" value="MFD2613931.1"/>
    <property type="molecule type" value="Genomic_DNA"/>
</dbReference>
<dbReference type="Gene3D" id="3.20.20.70">
    <property type="entry name" value="Aldolase class I"/>
    <property type="match status" value="1"/>
</dbReference>
<reference evidence="4" key="1">
    <citation type="journal article" date="2019" name="Int. J. Syst. Evol. Microbiol.">
        <title>The Global Catalogue of Microorganisms (GCM) 10K type strain sequencing project: providing services to taxonomists for standard genome sequencing and annotation.</title>
        <authorList>
            <consortium name="The Broad Institute Genomics Platform"/>
            <consortium name="The Broad Institute Genome Sequencing Center for Infectious Disease"/>
            <person name="Wu L."/>
            <person name="Ma J."/>
        </authorList>
    </citation>
    <scope>NUCLEOTIDE SEQUENCE [LARGE SCALE GENOMIC DNA]</scope>
    <source>
        <strain evidence="4">KCTC 3950</strain>
    </source>
</reference>
<dbReference type="RefSeq" id="WP_377604233.1">
    <property type="nucleotide sequence ID" value="NZ_JBHUME010000009.1"/>
</dbReference>
<dbReference type="PANTHER" id="PTHR43053:SF3">
    <property type="entry name" value="ALPHA-GALACTOSIDASE C-RELATED"/>
    <property type="match status" value="1"/>
</dbReference>
<proteinExistence type="predicted"/>
<dbReference type="InterPro" id="IPR017853">
    <property type="entry name" value="GH"/>
</dbReference>
<dbReference type="SUPFAM" id="SSF51445">
    <property type="entry name" value="(Trans)glycosidases"/>
    <property type="match status" value="1"/>
</dbReference>
<dbReference type="Pfam" id="PF02065">
    <property type="entry name" value="Melibiase"/>
    <property type="match status" value="1"/>
</dbReference>
<name>A0ABW5PEY8_9BACL</name>
<evidence type="ECO:0000313" key="3">
    <source>
        <dbReference type="EMBL" id="MFD2613931.1"/>
    </source>
</evidence>
<dbReference type="Proteomes" id="UP001597541">
    <property type="component" value="Unassembled WGS sequence"/>
</dbReference>
<organism evidence="3 4">
    <name type="scientific">Paenibacillus gansuensis</name>
    <dbReference type="NCBI Taxonomy" id="306542"/>
    <lineage>
        <taxon>Bacteria</taxon>
        <taxon>Bacillati</taxon>
        <taxon>Bacillota</taxon>
        <taxon>Bacilli</taxon>
        <taxon>Bacillales</taxon>
        <taxon>Paenibacillaceae</taxon>
        <taxon>Paenibacillus</taxon>
    </lineage>
</organism>
<comment type="caution">
    <text evidence="3">The sequence shown here is derived from an EMBL/GenBank/DDBJ whole genome shotgun (WGS) entry which is preliminary data.</text>
</comment>
<dbReference type="InterPro" id="IPR050985">
    <property type="entry name" value="Alpha-glycosidase_related"/>
</dbReference>
<keyword evidence="2" id="KW-0326">Glycosidase</keyword>
<protein>
    <submittedName>
        <fullName evidence="3">Alpha-galactosidase</fullName>
    </submittedName>
</protein>
<evidence type="ECO:0000256" key="1">
    <source>
        <dbReference type="ARBA" id="ARBA00022801"/>
    </source>
</evidence>
<evidence type="ECO:0000313" key="4">
    <source>
        <dbReference type="Proteomes" id="UP001597541"/>
    </source>
</evidence>